<evidence type="ECO:0000256" key="1">
    <source>
        <dbReference type="SAM" id="MobiDB-lite"/>
    </source>
</evidence>
<organism evidence="2 3">
    <name type="scientific">Mariniblastus fucicola</name>
    <dbReference type="NCBI Taxonomy" id="980251"/>
    <lineage>
        <taxon>Bacteria</taxon>
        <taxon>Pseudomonadati</taxon>
        <taxon>Planctomycetota</taxon>
        <taxon>Planctomycetia</taxon>
        <taxon>Pirellulales</taxon>
        <taxon>Pirellulaceae</taxon>
        <taxon>Mariniblastus</taxon>
    </lineage>
</organism>
<dbReference type="STRING" id="980251.GCA_001642875_02573"/>
<feature type="region of interest" description="Disordered" evidence="1">
    <location>
        <begin position="1"/>
        <end position="23"/>
    </location>
</feature>
<evidence type="ECO:0000313" key="2">
    <source>
        <dbReference type="EMBL" id="QEG22938.1"/>
    </source>
</evidence>
<accession>A0A5B9P9F5</accession>
<dbReference type="Proteomes" id="UP000322214">
    <property type="component" value="Chromosome"/>
</dbReference>
<proteinExistence type="predicted"/>
<keyword evidence="3" id="KW-1185">Reference proteome</keyword>
<sequence>MRGLCAQIPQRHRRPESAALGGVVRNRDSELSLADSKAPSSLTPGGGVHAIFNLAIPDSCKAAYTVPLESFCNVAKQKSAMPDGSSRHCLRLMTNAS</sequence>
<gene>
    <name evidence="2" type="ORF">MFFC18_28260</name>
</gene>
<evidence type="ECO:0000313" key="3">
    <source>
        <dbReference type="Proteomes" id="UP000322214"/>
    </source>
</evidence>
<protein>
    <submittedName>
        <fullName evidence="2">Uncharacterized protein</fullName>
    </submittedName>
</protein>
<name>A0A5B9P9F5_9BACT</name>
<dbReference type="KEGG" id="mff:MFFC18_28260"/>
<reference evidence="2 3" key="1">
    <citation type="submission" date="2019-08" db="EMBL/GenBank/DDBJ databases">
        <title>Deep-cultivation of Planctomycetes and their phenomic and genomic characterization uncovers novel biology.</title>
        <authorList>
            <person name="Wiegand S."/>
            <person name="Jogler M."/>
            <person name="Boedeker C."/>
            <person name="Pinto D."/>
            <person name="Vollmers J."/>
            <person name="Rivas-Marin E."/>
            <person name="Kohn T."/>
            <person name="Peeters S.H."/>
            <person name="Heuer A."/>
            <person name="Rast P."/>
            <person name="Oberbeckmann S."/>
            <person name="Bunk B."/>
            <person name="Jeske O."/>
            <person name="Meyerdierks A."/>
            <person name="Storesund J.E."/>
            <person name="Kallscheuer N."/>
            <person name="Luecker S."/>
            <person name="Lage O.M."/>
            <person name="Pohl T."/>
            <person name="Merkel B.J."/>
            <person name="Hornburger P."/>
            <person name="Mueller R.-W."/>
            <person name="Bruemmer F."/>
            <person name="Labrenz M."/>
            <person name="Spormann A.M."/>
            <person name="Op den Camp H."/>
            <person name="Overmann J."/>
            <person name="Amann R."/>
            <person name="Jetten M.S.M."/>
            <person name="Mascher T."/>
            <person name="Medema M.H."/>
            <person name="Devos D.P."/>
            <person name="Kaster A.-K."/>
            <person name="Ovreas L."/>
            <person name="Rohde M."/>
            <person name="Galperin M.Y."/>
            <person name="Jogler C."/>
        </authorList>
    </citation>
    <scope>NUCLEOTIDE SEQUENCE [LARGE SCALE GENOMIC DNA]</scope>
    <source>
        <strain evidence="2 3">FC18</strain>
    </source>
</reference>
<dbReference type="AlphaFoldDB" id="A0A5B9P9F5"/>
<dbReference type="EMBL" id="CP042912">
    <property type="protein sequence ID" value="QEG22938.1"/>
    <property type="molecule type" value="Genomic_DNA"/>
</dbReference>